<feature type="compositionally biased region" description="Low complexity" evidence="1">
    <location>
        <begin position="1296"/>
        <end position="1305"/>
    </location>
</feature>
<feature type="compositionally biased region" description="Basic residues" evidence="1">
    <location>
        <begin position="1163"/>
        <end position="1183"/>
    </location>
</feature>
<feature type="compositionally biased region" description="Low complexity" evidence="1">
    <location>
        <begin position="759"/>
        <end position="774"/>
    </location>
</feature>
<feature type="compositionally biased region" description="Basic and acidic residues" evidence="1">
    <location>
        <begin position="548"/>
        <end position="557"/>
    </location>
</feature>
<comment type="caution">
    <text evidence="2">The sequence shown here is derived from an EMBL/GenBank/DDBJ whole genome shotgun (WGS) entry which is preliminary data.</text>
</comment>
<dbReference type="Proteomes" id="UP001444661">
    <property type="component" value="Unassembled WGS sequence"/>
</dbReference>
<evidence type="ECO:0008006" key="4">
    <source>
        <dbReference type="Google" id="ProtNLM"/>
    </source>
</evidence>
<feature type="compositionally biased region" description="Polar residues" evidence="1">
    <location>
        <begin position="201"/>
        <end position="236"/>
    </location>
</feature>
<name>A0ABR1S067_9PEZI</name>
<feature type="compositionally biased region" description="Acidic residues" evidence="1">
    <location>
        <begin position="910"/>
        <end position="920"/>
    </location>
</feature>
<accession>A0ABR1S067</accession>
<protein>
    <recommendedName>
        <fullName evidence="4">Nucleolar protein Dnt1-like N-terminal domain-containing protein</fullName>
    </recommendedName>
</protein>
<feature type="compositionally biased region" description="Basic residues" evidence="1">
    <location>
        <begin position="1226"/>
        <end position="1235"/>
    </location>
</feature>
<feature type="compositionally biased region" description="Polar residues" evidence="1">
    <location>
        <begin position="1088"/>
        <end position="1103"/>
    </location>
</feature>
<feature type="compositionally biased region" description="Basic and acidic residues" evidence="1">
    <location>
        <begin position="1031"/>
        <end position="1048"/>
    </location>
</feature>
<feature type="compositionally biased region" description="Basic residues" evidence="1">
    <location>
        <begin position="1356"/>
        <end position="1375"/>
    </location>
</feature>
<feature type="region of interest" description="Disordered" evidence="1">
    <location>
        <begin position="103"/>
        <end position="469"/>
    </location>
</feature>
<feature type="compositionally biased region" description="Acidic residues" evidence="1">
    <location>
        <begin position="733"/>
        <end position="747"/>
    </location>
</feature>
<feature type="compositionally biased region" description="Acidic residues" evidence="1">
    <location>
        <begin position="933"/>
        <end position="943"/>
    </location>
</feature>
<evidence type="ECO:0000256" key="1">
    <source>
        <dbReference type="SAM" id="MobiDB-lite"/>
    </source>
</evidence>
<sequence>MPLAKEETKVASRAVRVFMHDHRKRNAPEHAETLGRYRMNMRENDTFADAGLKALQRFRQEHPEQGRLVKVDIIMDKEYYKFGLDESLETLQDGEPLHIFLTEPSSTLSQEQPTTPSTKTKAKSPRSQKGSATPNPPKSSKSTPSNSDYQTPASGPALRPSPRAKEAAVGSTPQIEISSDSSNFSRSSTEDTDCIFMGQTPDGSQKPASTPKSGSKGSQTPTNDGSVSRKVSSLPLNRTPVPAAKKITPVQPKVLKEPETSLPSSSSKSPKRTLSSSQKQRRPSSSLQTAPSVIAHASPTKAKTESKTPKSQPAPFRASASSSKTRNEHKDVYDIPSDTDDGEVITPQQDNNLRARIRALQDDVVPSSPLPQKGANEQTASFRKPLPTPKAKVITIKDSQDSLSEESDEEVRIVAETPDSYTVKNTRGTHSVSRRKGSSSQREPTNPPSSSGAAFPGSSPCARPSARKSADLVERLGELSRVTKKRLEEEAAAEAAVKKEKAEAEAHSKRISSREAIDQVKKMTNRKVEPKTLIEEIPDSFFEDTDLSDDHLGDDIIKGPSQSQSSFATATPKDETPRFEVKRRHNTPTTAFTPINTLYPKQREQSNSNSTGKTFGLNYPKHFRDRFSDAEQSDEDDNASVGSEEERFWRGEVLDEEDGLPKAYKEYSWKYNTSFVSLGDRGYTYVGDGPWEGLILNGRHRGKYVFGCEPPSNAQIAEEEKNAMPRSQLSSLEESEADDDEEEDDAEQVQLPPCSLDLATPNTTTPTTRRQTAQDAKVSDESDHRSADSEASSVMIRRQLEAECPPSNQQLGILMSSSPSSKTPTARSKAARTRSASASRYDDSPAQSDDDSEDTPKPISKLVVNNSGLSEGRKATIKKVTFSDEVKGEDDDETTPRPKPLAEVNAEASESSENDAEERDETILLPKPLAEITGEEASDDEDGKEGSQASRVSALQYVLKESPRWLSSLTTTGQAQRSWKGLEQTSSSPSRQRQKSEPPPSSAPPRFRSYTPIPPPVIPTFTAATPSQPAIEDRKLNSSFGSERKRLASEPPKSATQATTPIFRSFTPVPPPSLPGYSRATPAHSKPAANNSFSSQKSISDAAQKQPEVAETPQKKNDNLWNSIISSPAVSEATSSKPSTKKRRRRESESKHSEVPAEEPSSLKKKHKTKHHKKDKSARKSHHKDQQQQDQHSHNDAEETKANDRSDTESVVFTLKHAGKDDDGHKKKHKHKHRKSLDESTTPRMSVKVEEVEEEEHPLSHKKPKSSKKHRKSLDTEDTPSRKKRKHGHGSHDDASAPTTVAAMPTTPPLPPHAVTSKPVSSLSTPLVAVKKEKDDEQKRPKSPATFPNSEPLPRRNNRQGRRNRMRNRRRKRGLSKNGSVSTTSPAVGT</sequence>
<feature type="compositionally biased region" description="Polar residues" evidence="1">
    <location>
        <begin position="103"/>
        <end position="112"/>
    </location>
</feature>
<organism evidence="2 3">
    <name type="scientific">Apiospora rasikravindrae</name>
    <dbReference type="NCBI Taxonomy" id="990691"/>
    <lineage>
        <taxon>Eukaryota</taxon>
        <taxon>Fungi</taxon>
        <taxon>Dikarya</taxon>
        <taxon>Ascomycota</taxon>
        <taxon>Pezizomycotina</taxon>
        <taxon>Sordariomycetes</taxon>
        <taxon>Xylariomycetidae</taxon>
        <taxon>Amphisphaeriales</taxon>
        <taxon>Apiosporaceae</taxon>
        <taxon>Apiospora</taxon>
    </lineage>
</organism>
<feature type="region of interest" description="Disordered" evidence="1">
    <location>
        <begin position="963"/>
        <end position="1390"/>
    </location>
</feature>
<evidence type="ECO:0000313" key="2">
    <source>
        <dbReference type="EMBL" id="KAK8022804.1"/>
    </source>
</evidence>
<feature type="compositionally biased region" description="Polar residues" evidence="1">
    <location>
        <begin position="419"/>
        <end position="431"/>
    </location>
</feature>
<feature type="compositionally biased region" description="Polar residues" evidence="1">
    <location>
        <begin position="1119"/>
        <end position="1134"/>
    </location>
</feature>
<feature type="compositionally biased region" description="Basic and acidic residues" evidence="1">
    <location>
        <begin position="777"/>
        <end position="788"/>
    </location>
</feature>
<feature type="compositionally biased region" description="Polar residues" evidence="1">
    <location>
        <begin position="965"/>
        <end position="991"/>
    </location>
</feature>
<feature type="region of interest" description="Disordered" evidence="1">
    <location>
        <begin position="715"/>
        <end position="951"/>
    </location>
</feature>
<dbReference type="EMBL" id="JAQQWK010000012">
    <property type="protein sequence ID" value="KAK8022804.1"/>
    <property type="molecule type" value="Genomic_DNA"/>
</dbReference>
<feature type="compositionally biased region" description="Low complexity" evidence="1">
    <location>
        <begin position="260"/>
        <end position="288"/>
    </location>
</feature>
<feature type="compositionally biased region" description="Polar residues" evidence="1">
    <location>
        <begin position="560"/>
        <end position="569"/>
    </location>
</feature>
<feature type="region of interest" description="Disordered" evidence="1">
    <location>
        <begin position="544"/>
        <end position="645"/>
    </location>
</feature>
<feature type="compositionally biased region" description="Basic and acidic residues" evidence="1">
    <location>
        <begin position="1184"/>
        <end position="1208"/>
    </location>
</feature>
<feature type="compositionally biased region" description="Polar residues" evidence="1">
    <location>
        <begin position="587"/>
        <end position="596"/>
    </location>
</feature>
<feature type="compositionally biased region" description="Basic and acidic residues" evidence="1">
    <location>
        <begin position="1146"/>
        <end position="1155"/>
    </location>
</feature>
<feature type="compositionally biased region" description="Low complexity" evidence="1">
    <location>
        <begin position="138"/>
        <end position="147"/>
    </location>
</feature>
<feature type="compositionally biased region" description="Low complexity" evidence="1">
    <location>
        <begin position="448"/>
        <end position="460"/>
    </location>
</feature>
<proteinExistence type="predicted"/>
<gene>
    <name evidence="2" type="ORF">PG993_013571</name>
</gene>
<feature type="compositionally biased region" description="Basic and acidic residues" evidence="1">
    <location>
        <begin position="1330"/>
        <end position="1340"/>
    </location>
</feature>
<feature type="compositionally biased region" description="Low complexity" evidence="1">
    <location>
        <begin position="178"/>
        <end position="187"/>
    </location>
</feature>
<keyword evidence="3" id="KW-1185">Reference proteome</keyword>
<evidence type="ECO:0000313" key="3">
    <source>
        <dbReference type="Proteomes" id="UP001444661"/>
    </source>
</evidence>
<feature type="compositionally biased region" description="Basic residues" evidence="1">
    <location>
        <begin position="1260"/>
        <end position="1272"/>
    </location>
</feature>
<feature type="compositionally biased region" description="Polar residues" evidence="1">
    <location>
        <begin position="1377"/>
        <end position="1390"/>
    </location>
</feature>
<feature type="compositionally biased region" description="Low complexity" evidence="1">
    <location>
        <begin position="825"/>
        <end position="839"/>
    </location>
</feature>
<feature type="region of interest" description="Disordered" evidence="1">
    <location>
        <begin position="496"/>
        <end position="517"/>
    </location>
</feature>
<reference evidence="2 3" key="1">
    <citation type="submission" date="2023-01" db="EMBL/GenBank/DDBJ databases">
        <title>Analysis of 21 Apiospora genomes using comparative genomics revels a genus with tremendous synthesis potential of carbohydrate active enzymes and secondary metabolites.</title>
        <authorList>
            <person name="Sorensen T."/>
        </authorList>
    </citation>
    <scope>NUCLEOTIDE SEQUENCE [LARGE SCALE GENOMIC DNA]</scope>
    <source>
        <strain evidence="2 3">CBS 33761</strain>
    </source>
</reference>
<feature type="compositionally biased region" description="Polar residues" evidence="1">
    <location>
        <begin position="806"/>
        <end position="824"/>
    </location>
</feature>